<dbReference type="GO" id="GO:0019674">
    <property type="term" value="P:NAD+ metabolic process"/>
    <property type="evidence" value="ECO:0007669"/>
    <property type="project" value="InterPro"/>
</dbReference>
<evidence type="ECO:0000256" key="2">
    <source>
        <dbReference type="ARBA" id="ARBA00022777"/>
    </source>
</evidence>
<evidence type="ECO:0000256" key="4">
    <source>
        <dbReference type="ARBA" id="ARBA00023027"/>
    </source>
</evidence>
<keyword evidence="3 6" id="KW-0521">NADP</keyword>
<dbReference type="GO" id="GO:0005524">
    <property type="term" value="F:ATP binding"/>
    <property type="evidence" value="ECO:0007669"/>
    <property type="project" value="UniProtKB-KW"/>
</dbReference>
<comment type="subcellular location">
    <subcellularLocation>
        <location evidence="6">Cytoplasm</location>
    </subcellularLocation>
</comment>
<dbReference type="AlphaFoldDB" id="A0A6J4JKB4"/>
<feature type="active site" description="Proton acceptor" evidence="6">
    <location>
        <position position="69"/>
    </location>
</feature>
<sequence length="293" mass="30523">MHAPKRVGLVLHPRRDSREAVAAVLEWTARHGAAVVGLPDEVGRIDGVLEEVAAEDLTGCDLLVSLGGDGTMLRALRLSQPSGVPVLGVNLGRLGFLAEVDVPDLAAALVEIDAGRHTVETRVAVQVDFAGGTAFAFNDVALVRHPGNPVAAVEVRVAGQPFVRYAADAVVVATPTGSTAYSFSAGGPIVSPRAEGLLIIPVAPHSTFNRAVFLSAGEPVGLDLLSRSGRLAVEVDGLLAGEVLPGESVEIFLCARAGQVIRLGGTTFYQRARRKLRLADPAELDDVDGLRTG</sequence>
<dbReference type="InterPro" id="IPR016064">
    <property type="entry name" value="NAD/diacylglycerol_kinase_sf"/>
</dbReference>
<proteinExistence type="inferred from homology"/>
<dbReference type="GO" id="GO:0006741">
    <property type="term" value="P:NADP+ biosynthetic process"/>
    <property type="evidence" value="ECO:0007669"/>
    <property type="project" value="UniProtKB-UniRule"/>
</dbReference>
<keyword evidence="6" id="KW-0963">Cytoplasm</keyword>
<keyword evidence="2 6" id="KW-0418">Kinase</keyword>
<evidence type="ECO:0000256" key="3">
    <source>
        <dbReference type="ARBA" id="ARBA00022857"/>
    </source>
</evidence>
<dbReference type="Gene3D" id="2.60.200.30">
    <property type="entry name" value="Probable inorganic polyphosphate/atp-NAD kinase, domain 2"/>
    <property type="match status" value="1"/>
</dbReference>
<feature type="binding site" evidence="6">
    <location>
        <position position="203"/>
    </location>
    <ligand>
        <name>NAD(+)</name>
        <dbReference type="ChEBI" id="CHEBI:57540"/>
    </ligand>
</feature>
<comment type="catalytic activity">
    <reaction evidence="5 6">
        <text>NAD(+) + ATP = ADP + NADP(+) + H(+)</text>
        <dbReference type="Rhea" id="RHEA:18629"/>
        <dbReference type="ChEBI" id="CHEBI:15378"/>
        <dbReference type="ChEBI" id="CHEBI:30616"/>
        <dbReference type="ChEBI" id="CHEBI:57540"/>
        <dbReference type="ChEBI" id="CHEBI:58349"/>
        <dbReference type="ChEBI" id="CHEBI:456216"/>
        <dbReference type="EC" id="2.7.1.23"/>
    </reaction>
</comment>
<comment type="caution">
    <text evidence="6">Lacks conserved residue(s) required for the propagation of feature annotation.</text>
</comment>
<feature type="binding site" evidence="6">
    <location>
        <begin position="69"/>
        <end position="70"/>
    </location>
    <ligand>
        <name>NAD(+)</name>
        <dbReference type="ChEBI" id="CHEBI:57540"/>
    </ligand>
</feature>
<comment type="cofactor">
    <cofactor evidence="6">
        <name>a divalent metal cation</name>
        <dbReference type="ChEBI" id="CHEBI:60240"/>
    </cofactor>
</comment>
<organism evidence="7">
    <name type="scientific">uncultured Mycobacteriales bacterium</name>
    <dbReference type="NCBI Taxonomy" id="581187"/>
    <lineage>
        <taxon>Bacteria</taxon>
        <taxon>Bacillati</taxon>
        <taxon>Actinomycetota</taxon>
        <taxon>Actinomycetes</taxon>
        <taxon>Mycobacteriales</taxon>
        <taxon>environmental samples</taxon>
    </lineage>
</organism>
<dbReference type="InterPro" id="IPR017438">
    <property type="entry name" value="ATP-NAD_kinase_N"/>
</dbReference>
<keyword evidence="4 6" id="KW-0520">NAD</keyword>
<dbReference type="Gene3D" id="3.40.50.10330">
    <property type="entry name" value="Probable inorganic polyphosphate/atp-NAD kinase, domain 1"/>
    <property type="match status" value="1"/>
</dbReference>
<dbReference type="Pfam" id="PF01513">
    <property type="entry name" value="NAD_kinase"/>
    <property type="match status" value="1"/>
</dbReference>
<dbReference type="SUPFAM" id="SSF111331">
    <property type="entry name" value="NAD kinase/diacylglycerol kinase-like"/>
    <property type="match status" value="1"/>
</dbReference>
<dbReference type="GO" id="GO:0005737">
    <property type="term" value="C:cytoplasm"/>
    <property type="evidence" value="ECO:0007669"/>
    <property type="project" value="UniProtKB-SubCell"/>
</dbReference>
<comment type="similarity">
    <text evidence="6">Belongs to the NAD kinase family.</text>
</comment>
<feature type="binding site" evidence="6">
    <location>
        <position position="74"/>
    </location>
    <ligand>
        <name>NAD(+)</name>
        <dbReference type="ChEBI" id="CHEBI:57540"/>
    </ligand>
</feature>
<evidence type="ECO:0000256" key="5">
    <source>
        <dbReference type="ARBA" id="ARBA00047925"/>
    </source>
</evidence>
<evidence type="ECO:0000313" key="7">
    <source>
        <dbReference type="EMBL" id="CAA9280140.1"/>
    </source>
</evidence>
<keyword evidence="6" id="KW-0067">ATP-binding</keyword>
<dbReference type="GO" id="GO:0003951">
    <property type="term" value="F:NAD+ kinase activity"/>
    <property type="evidence" value="ECO:0007669"/>
    <property type="project" value="UniProtKB-UniRule"/>
</dbReference>
<comment type="function">
    <text evidence="6">Involved in the regulation of the intracellular balance of NAD and NADP, and is a key enzyme in the biosynthesis of NADP. Catalyzes specifically the phosphorylation on 2'-hydroxyl of the adenosine moiety of NAD to yield NADP.</text>
</comment>
<dbReference type="EC" id="2.7.1.23" evidence="6"/>
<dbReference type="EMBL" id="CADCTP010000317">
    <property type="protein sequence ID" value="CAA9280140.1"/>
    <property type="molecule type" value="Genomic_DNA"/>
</dbReference>
<dbReference type="InterPro" id="IPR017437">
    <property type="entry name" value="ATP-NAD_kinase_PpnK-typ_C"/>
</dbReference>
<name>A0A6J4JKB4_9ACTN</name>
<evidence type="ECO:0000256" key="1">
    <source>
        <dbReference type="ARBA" id="ARBA00022679"/>
    </source>
</evidence>
<dbReference type="HAMAP" id="MF_00361">
    <property type="entry name" value="NAD_kinase"/>
    <property type="match status" value="1"/>
</dbReference>
<keyword evidence="6" id="KW-0547">Nucleotide-binding</keyword>
<dbReference type="PANTHER" id="PTHR20275">
    <property type="entry name" value="NAD KINASE"/>
    <property type="match status" value="1"/>
</dbReference>
<feature type="binding site" evidence="6">
    <location>
        <begin position="179"/>
        <end position="184"/>
    </location>
    <ligand>
        <name>NAD(+)</name>
        <dbReference type="ChEBI" id="CHEBI:57540"/>
    </ligand>
</feature>
<feature type="binding site" evidence="6">
    <location>
        <position position="168"/>
    </location>
    <ligand>
        <name>NAD(+)</name>
        <dbReference type="ChEBI" id="CHEBI:57540"/>
    </ligand>
</feature>
<protein>
    <recommendedName>
        <fullName evidence="6">NAD kinase</fullName>
        <ecNumber evidence="6">2.7.1.23</ecNumber>
    </recommendedName>
    <alternativeName>
        <fullName evidence="6">ATP-dependent NAD kinase</fullName>
    </alternativeName>
</protein>
<reference evidence="7" key="1">
    <citation type="submission" date="2020-02" db="EMBL/GenBank/DDBJ databases">
        <authorList>
            <person name="Meier V. D."/>
        </authorList>
    </citation>
    <scope>NUCLEOTIDE SEQUENCE</scope>
    <source>
        <strain evidence="7">AVDCRST_MAG41</strain>
    </source>
</reference>
<accession>A0A6J4JKB4</accession>
<dbReference type="GO" id="GO:0051287">
    <property type="term" value="F:NAD binding"/>
    <property type="evidence" value="ECO:0007669"/>
    <property type="project" value="UniProtKB-ARBA"/>
</dbReference>
<feature type="binding site" evidence="6">
    <location>
        <begin position="138"/>
        <end position="139"/>
    </location>
    <ligand>
        <name>NAD(+)</name>
        <dbReference type="ChEBI" id="CHEBI:57540"/>
    </ligand>
</feature>
<evidence type="ECO:0000256" key="6">
    <source>
        <dbReference type="HAMAP-Rule" id="MF_00361"/>
    </source>
</evidence>
<dbReference type="PANTHER" id="PTHR20275:SF0">
    <property type="entry name" value="NAD KINASE"/>
    <property type="match status" value="1"/>
</dbReference>
<gene>
    <name evidence="6" type="primary">nadK</name>
    <name evidence="7" type="ORF">AVDCRST_MAG41-3473</name>
</gene>
<dbReference type="InterPro" id="IPR002504">
    <property type="entry name" value="NADK"/>
</dbReference>
<keyword evidence="1 6" id="KW-0808">Transferase</keyword>
<dbReference type="Pfam" id="PF20143">
    <property type="entry name" value="NAD_kinase_C"/>
    <property type="match status" value="1"/>
</dbReference>
<dbReference type="GO" id="GO:0046872">
    <property type="term" value="F:metal ion binding"/>
    <property type="evidence" value="ECO:0007669"/>
    <property type="project" value="UniProtKB-UniRule"/>
</dbReference>